<sequence length="260" mass="30065">SSKKKVLLTPEISISFQMLLKPDMVVVLDDFTAPGASKKNAEETVERTLSWAKRSKDEFEKICKTQGLSGDKKPYLLGVVQGGEYLDLREYCTKELVKIGFDGLGYGGWPIREDKTFNYDVARVIRENAPENYLLYGLGIGKPDEIVQLVDNGWHIFDCVLPTRDARHKRLYVYNADSIVKIDVRQEKFYSYYVPTKERYYHDTQPVSTACDCLLCTNYSRSYLAHLYRIEESTALRLSTIHNLRFYSILMEKLRLRGKL</sequence>
<dbReference type="NCBIfam" id="TIGR00449">
    <property type="entry name" value="tgt_general"/>
    <property type="match status" value="1"/>
</dbReference>
<organism evidence="3 4">
    <name type="scientific">Candidatus Roizmanbacteria bacterium GW2011_GWA1_41_13</name>
    <dbReference type="NCBI Taxonomy" id="1618474"/>
    <lineage>
        <taxon>Bacteria</taxon>
        <taxon>Candidatus Roizmaniibacteriota</taxon>
    </lineage>
</organism>
<feature type="domain" description="tRNA-guanine(15) transglycosylase-like" evidence="2">
    <location>
        <begin position="4"/>
        <end position="255"/>
    </location>
</feature>
<keyword evidence="1" id="KW-0819">tRNA processing</keyword>
<evidence type="ECO:0000313" key="3">
    <source>
        <dbReference type="EMBL" id="KKR92069.1"/>
    </source>
</evidence>
<evidence type="ECO:0000313" key="4">
    <source>
        <dbReference type="Proteomes" id="UP000034961"/>
    </source>
</evidence>
<protein>
    <recommendedName>
        <fullName evidence="2">tRNA-guanine(15) transglycosylase-like domain-containing protein</fullName>
    </recommendedName>
</protein>
<evidence type="ECO:0000256" key="1">
    <source>
        <dbReference type="ARBA" id="ARBA00022694"/>
    </source>
</evidence>
<dbReference type="EMBL" id="LCAN01000030">
    <property type="protein sequence ID" value="KKR92069.1"/>
    <property type="molecule type" value="Genomic_DNA"/>
</dbReference>
<dbReference type="InterPro" id="IPR002616">
    <property type="entry name" value="tRNA_ribo_trans-like"/>
</dbReference>
<dbReference type="PANTHER" id="PTHR46499:SF1">
    <property type="entry name" value="QUEUINE TRNA-RIBOSYLTRANSFERASE"/>
    <property type="match status" value="1"/>
</dbReference>
<accession>A0A0G0UTI7</accession>
<evidence type="ECO:0000259" key="2">
    <source>
        <dbReference type="Pfam" id="PF01702"/>
    </source>
</evidence>
<dbReference type="GO" id="GO:0005737">
    <property type="term" value="C:cytoplasm"/>
    <property type="evidence" value="ECO:0007669"/>
    <property type="project" value="TreeGrafter"/>
</dbReference>
<dbReference type="GO" id="GO:0002099">
    <property type="term" value="P:tRNA wobble guanine modification"/>
    <property type="evidence" value="ECO:0007669"/>
    <property type="project" value="TreeGrafter"/>
</dbReference>
<feature type="non-terminal residue" evidence="3">
    <location>
        <position position="1"/>
    </location>
</feature>
<gene>
    <name evidence="3" type="ORF">UU41_C0030G0001</name>
</gene>
<reference evidence="3 4" key="1">
    <citation type="journal article" date="2015" name="Nature">
        <title>rRNA introns, odd ribosomes, and small enigmatic genomes across a large radiation of phyla.</title>
        <authorList>
            <person name="Brown C.T."/>
            <person name="Hug L.A."/>
            <person name="Thomas B.C."/>
            <person name="Sharon I."/>
            <person name="Castelle C.J."/>
            <person name="Singh A."/>
            <person name="Wilkins M.J."/>
            <person name="Williams K.H."/>
            <person name="Banfield J.F."/>
        </authorList>
    </citation>
    <scope>NUCLEOTIDE SEQUENCE [LARGE SCALE GENOMIC DNA]</scope>
</reference>
<dbReference type="AlphaFoldDB" id="A0A0G0UTI7"/>
<proteinExistence type="predicted"/>
<dbReference type="Pfam" id="PF01702">
    <property type="entry name" value="TGT"/>
    <property type="match status" value="1"/>
</dbReference>
<dbReference type="InterPro" id="IPR050076">
    <property type="entry name" value="ArchSynthase1/Queuine_TRR"/>
</dbReference>
<dbReference type="Gene3D" id="3.20.20.105">
    <property type="entry name" value="Queuine tRNA-ribosyltransferase-like"/>
    <property type="match status" value="1"/>
</dbReference>
<dbReference type="SUPFAM" id="SSF51713">
    <property type="entry name" value="tRNA-guanine transglycosylase"/>
    <property type="match status" value="1"/>
</dbReference>
<name>A0A0G0UTI7_9BACT</name>
<dbReference type="InterPro" id="IPR036511">
    <property type="entry name" value="TGT-like_sf"/>
</dbReference>
<comment type="caution">
    <text evidence="3">The sequence shown here is derived from an EMBL/GenBank/DDBJ whole genome shotgun (WGS) entry which is preliminary data.</text>
</comment>
<dbReference type="Proteomes" id="UP000034961">
    <property type="component" value="Unassembled WGS sequence"/>
</dbReference>
<dbReference type="PANTHER" id="PTHR46499">
    <property type="entry name" value="QUEUINE TRNA-RIBOSYLTRANSFERASE"/>
    <property type="match status" value="1"/>
</dbReference>